<sequence length="328" mass="36219">MRSRDFGRTGRKVSEIGFGAWAIGASWGHVDDADALAALHETLDAGVTFLDTADVYGDGRSEQLIARVLKERGGDRPFVATKTGRRLPKQEVAGYSLETMSGFIDRSLKNLQVDTLDLVQLHCPPTDLYYHPEVFGSLDRLVEQGKIRNYGVSVERVEEALKAIEYPGVQSIQIIFNIFRQRPAERLFALAQEKQVAIIARVPLASGLLSGKFRADTKFESTDHRQFNRNGEAFDVGETFSGVPYDKGLAAVERVRPLVGGDTTMAKFALRWILMFDAVTVAIPGARNGAQARSNAEATALPALPPAAMAELRAIYDQDIKPFVHQRW</sequence>
<dbReference type="AlphaFoldDB" id="A0A211ZUN2"/>
<reference evidence="3" key="1">
    <citation type="submission" date="2017-05" db="EMBL/GenBank/DDBJ databases">
        <authorList>
            <person name="Macchi M."/>
            <person name="Festa S."/>
            <person name="Coppotelli B.M."/>
            <person name="Morelli I.S."/>
        </authorList>
    </citation>
    <scope>NUCLEOTIDE SEQUENCE [LARGE SCALE GENOMIC DNA]</scope>
    <source>
        <strain evidence="3">I</strain>
    </source>
</reference>
<name>A0A211ZUN2_9PROT</name>
<accession>A0A211ZUN2</accession>
<comment type="caution">
    <text evidence="2">The sequence shown here is derived from an EMBL/GenBank/DDBJ whole genome shotgun (WGS) entry which is preliminary data.</text>
</comment>
<dbReference type="InterPro" id="IPR053135">
    <property type="entry name" value="AKR2_Oxidoreductase"/>
</dbReference>
<dbReference type="PANTHER" id="PTHR43312">
    <property type="entry name" value="D-THREO-ALDOSE 1-DEHYDROGENASE"/>
    <property type="match status" value="1"/>
</dbReference>
<dbReference type="InterPro" id="IPR023210">
    <property type="entry name" value="NADP_OxRdtase_dom"/>
</dbReference>
<evidence type="ECO:0000259" key="1">
    <source>
        <dbReference type="Pfam" id="PF00248"/>
    </source>
</evidence>
<protein>
    <submittedName>
        <fullName evidence="2">Aldo/keto reductase</fullName>
    </submittedName>
</protein>
<dbReference type="InterPro" id="IPR036812">
    <property type="entry name" value="NAD(P)_OxRdtase_dom_sf"/>
</dbReference>
<proteinExistence type="predicted"/>
<dbReference type="GO" id="GO:0016491">
    <property type="term" value="F:oxidoreductase activity"/>
    <property type="evidence" value="ECO:0007669"/>
    <property type="project" value="InterPro"/>
</dbReference>
<dbReference type="PANTHER" id="PTHR43312:SF1">
    <property type="entry name" value="NADP-DEPENDENT OXIDOREDUCTASE DOMAIN-CONTAINING PROTEIN"/>
    <property type="match status" value="1"/>
</dbReference>
<dbReference type="CDD" id="cd19086">
    <property type="entry name" value="AKR_AKR11C1"/>
    <property type="match status" value="1"/>
</dbReference>
<gene>
    <name evidence="2" type="ORF">BWR60_00095</name>
</gene>
<dbReference type="OrthoDB" id="9773828at2"/>
<dbReference type="Proteomes" id="UP000196655">
    <property type="component" value="Unassembled WGS sequence"/>
</dbReference>
<dbReference type="PRINTS" id="PR00069">
    <property type="entry name" value="ALDKETRDTASE"/>
</dbReference>
<organism evidence="2 3">
    <name type="scientific">Inquilinus limosus</name>
    <dbReference type="NCBI Taxonomy" id="171674"/>
    <lineage>
        <taxon>Bacteria</taxon>
        <taxon>Pseudomonadati</taxon>
        <taxon>Pseudomonadota</taxon>
        <taxon>Alphaproteobacteria</taxon>
        <taxon>Rhodospirillales</taxon>
        <taxon>Rhodospirillaceae</taxon>
        <taxon>Inquilinus</taxon>
    </lineage>
</organism>
<dbReference type="EMBL" id="NHON01000001">
    <property type="protein sequence ID" value="OWJ68990.1"/>
    <property type="molecule type" value="Genomic_DNA"/>
</dbReference>
<evidence type="ECO:0000313" key="3">
    <source>
        <dbReference type="Proteomes" id="UP000196655"/>
    </source>
</evidence>
<dbReference type="InterPro" id="IPR020471">
    <property type="entry name" value="AKR"/>
</dbReference>
<evidence type="ECO:0000313" key="2">
    <source>
        <dbReference type="EMBL" id="OWJ68990.1"/>
    </source>
</evidence>
<keyword evidence="3" id="KW-1185">Reference proteome</keyword>
<dbReference type="SUPFAM" id="SSF51430">
    <property type="entry name" value="NAD(P)-linked oxidoreductase"/>
    <property type="match status" value="1"/>
</dbReference>
<feature type="domain" description="NADP-dependent oxidoreductase" evidence="1">
    <location>
        <begin position="15"/>
        <end position="316"/>
    </location>
</feature>
<dbReference type="Gene3D" id="3.20.20.100">
    <property type="entry name" value="NADP-dependent oxidoreductase domain"/>
    <property type="match status" value="1"/>
</dbReference>
<dbReference type="RefSeq" id="WP_088148967.1">
    <property type="nucleotide sequence ID" value="NZ_NHON01000001.1"/>
</dbReference>
<dbReference type="Pfam" id="PF00248">
    <property type="entry name" value="Aldo_ket_red"/>
    <property type="match status" value="1"/>
</dbReference>